<protein>
    <submittedName>
        <fullName evidence="2">Uncharacterized protein</fullName>
    </submittedName>
</protein>
<evidence type="ECO:0000313" key="2">
    <source>
        <dbReference type="EMBL" id="KAK4212067.1"/>
    </source>
</evidence>
<keyword evidence="3" id="KW-1185">Reference proteome</keyword>
<organism evidence="2 3">
    <name type="scientific">Rhypophila decipiens</name>
    <dbReference type="NCBI Taxonomy" id="261697"/>
    <lineage>
        <taxon>Eukaryota</taxon>
        <taxon>Fungi</taxon>
        <taxon>Dikarya</taxon>
        <taxon>Ascomycota</taxon>
        <taxon>Pezizomycotina</taxon>
        <taxon>Sordariomycetes</taxon>
        <taxon>Sordariomycetidae</taxon>
        <taxon>Sordariales</taxon>
        <taxon>Naviculisporaceae</taxon>
        <taxon>Rhypophila</taxon>
    </lineage>
</organism>
<comment type="caution">
    <text evidence="2">The sequence shown here is derived from an EMBL/GenBank/DDBJ whole genome shotgun (WGS) entry which is preliminary data.</text>
</comment>
<dbReference type="EMBL" id="MU858135">
    <property type="protein sequence ID" value="KAK4212067.1"/>
    <property type="molecule type" value="Genomic_DNA"/>
</dbReference>
<accession>A0AAN6Y9S7</accession>
<reference evidence="2" key="1">
    <citation type="journal article" date="2023" name="Mol. Phylogenet. Evol.">
        <title>Genome-scale phylogeny and comparative genomics of the fungal order Sordariales.</title>
        <authorList>
            <person name="Hensen N."/>
            <person name="Bonometti L."/>
            <person name="Westerberg I."/>
            <person name="Brannstrom I.O."/>
            <person name="Guillou S."/>
            <person name="Cros-Aarteil S."/>
            <person name="Calhoun S."/>
            <person name="Haridas S."/>
            <person name="Kuo A."/>
            <person name="Mondo S."/>
            <person name="Pangilinan J."/>
            <person name="Riley R."/>
            <person name="LaButti K."/>
            <person name="Andreopoulos B."/>
            <person name="Lipzen A."/>
            <person name="Chen C."/>
            <person name="Yan M."/>
            <person name="Daum C."/>
            <person name="Ng V."/>
            <person name="Clum A."/>
            <person name="Steindorff A."/>
            <person name="Ohm R.A."/>
            <person name="Martin F."/>
            <person name="Silar P."/>
            <person name="Natvig D.O."/>
            <person name="Lalanne C."/>
            <person name="Gautier V."/>
            <person name="Ament-Velasquez S.L."/>
            <person name="Kruys A."/>
            <person name="Hutchinson M.I."/>
            <person name="Powell A.J."/>
            <person name="Barry K."/>
            <person name="Miller A.N."/>
            <person name="Grigoriev I.V."/>
            <person name="Debuchy R."/>
            <person name="Gladieux P."/>
            <person name="Hiltunen Thoren M."/>
            <person name="Johannesson H."/>
        </authorList>
    </citation>
    <scope>NUCLEOTIDE SEQUENCE</scope>
    <source>
        <strain evidence="2">PSN293</strain>
    </source>
</reference>
<evidence type="ECO:0000313" key="3">
    <source>
        <dbReference type="Proteomes" id="UP001301769"/>
    </source>
</evidence>
<name>A0AAN6Y9S7_9PEZI</name>
<dbReference type="Proteomes" id="UP001301769">
    <property type="component" value="Unassembled WGS sequence"/>
</dbReference>
<sequence length="211" mass="24310">MPAIKNEVEAEVVELPGLVTIDDSLIEKWWAEEQENGDAPAELAAWDTVNGDPKYNEVLHRNDWGKRELCPHMPNLPLSSRITVSRYALENAAESCDEVMGLYNKMGAMMVRAEIEFAQQMDKMRMFQQKLISARGETVSIMSDHMRTVMDWEDEVKRVKREPEEDKDEAEEGPGAKKPRYHELVDKFAAEGRREGRYEVNPILTRLDPQF</sequence>
<dbReference type="AlphaFoldDB" id="A0AAN6Y9S7"/>
<feature type="region of interest" description="Disordered" evidence="1">
    <location>
        <begin position="158"/>
        <end position="183"/>
    </location>
</feature>
<reference evidence="2" key="2">
    <citation type="submission" date="2023-05" db="EMBL/GenBank/DDBJ databases">
        <authorList>
            <consortium name="Lawrence Berkeley National Laboratory"/>
            <person name="Steindorff A."/>
            <person name="Hensen N."/>
            <person name="Bonometti L."/>
            <person name="Westerberg I."/>
            <person name="Brannstrom I.O."/>
            <person name="Guillou S."/>
            <person name="Cros-Aarteil S."/>
            <person name="Calhoun S."/>
            <person name="Haridas S."/>
            <person name="Kuo A."/>
            <person name="Mondo S."/>
            <person name="Pangilinan J."/>
            <person name="Riley R."/>
            <person name="Labutti K."/>
            <person name="Andreopoulos B."/>
            <person name="Lipzen A."/>
            <person name="Chen C."/>
            <person name="Yanf M."/>
            <person name="Daum C."/>
            <person name="Ng V."/>
            <person name="Clum A."/>
            <person name="Ohm R."/>
            <person name="Martin F."/>
            <person name="Silar P."/>
            <person name="Natvig D."/>
            <person name="Lalanne C."/>
            <person name="Gautier V."/>
            <person name="Ament-Velasquez S.L."/>
            <person name="Kruys A."/>
            <person name="Hutchinson M.I."/>
            <person name="Powell A.J."/>
            <person name="Barry K."/>
            <person name="Miller A.N."/>
            <person name="Grigoriev I.V."/>
            <person name="Debuchy R."/>
            <person name="Gladieux P."/>
            <person name="Thoren M.H."/>
            <person name="Johannesson H."/>
        </authorList>
    </citation>
    <scope>NUCLEOTIDE SEQUENCE</scope>
    <source>
        <strain evidence="2">PSN293</strain>
    </source>
</reference>
<proteinExistence type="predicted"/>
<evidence type="ECO:0000256" key="1">
    <source>
        <dbReference type="SAM" id="MobiDB-lite"/>
    </source>
</evidence>
<gene>
    <name evidence="2" type="ORF">QBC37DRAFT_466603</name>
</gene>